<dbReference type="Proteomes" id="UP000008827">
    <property type="component" value="Chromosome 9"/>
</dbReference>
<organism evidence="2">
    <name type="scientific">Glycine max</name>
    <name type="common">Soybean</name>
    <name type="synonym">Glycine hispida</name>
    <dbReference type="NCBI Taxonomy" id="3847"/>
    <lineage>
        <taxon>Eukaryota</taxon>
        <taxon>Viridiplantae</taxon>
        <taxon>Streptophyta</taxon>
        <taxon>Embryophyta</taxon>
        <taxon>Tracheophyta</taxon>
        <taxon>Spermatophyta</taxon>
        <taxon>Magnoliopsida</taxon>
        <taxon>eudicotyledons</taxon>
        <taxon>Gunneridae</taxon>
        <taxon>Pentapetalae</taxon>
        <taxon>rosids</taxon>
        <taxon>fabids</taxon>
        <taxon>Fabales</taxon>
        <taxon>Fabaceae</taxon>
        <taxon>Papilionoideae</taxon>
        <taxon>50 kb inversion clade</taxon>
        <taxon>NPAAA clade</taxon>
        <taxon>indigoferoid/millettioid clade</taxon>
        <taxon>Phaseoleae</taxon>
        <taxon>Glycine</taxon>
        <taxon>Glycine subgen. Soja</taxon>
    </lineage>
</organism>
<reference evidence="1" key="3">
    <citation type="submission" date="2018-07" db="EMBL/GenBank/DDBJ databases">
        <title>WGS assembly of Glycine max.</title>
        <authorList>
            <person name="Schmutz J."/>
            <person name="Cannon S."/>
            <person name="Schlueter J."/>
            <person name="Ma J."/>
            <person name="Mitros T."/>
            <person name="Nelson W."/>
            <person name="Hyten D."/>
            <person name="Song Q."/>
            <person name="Thelen J."/>
            <person name="Cheng J."/>
            <person name="Xu D."/>
            <person name="Hellsten U."/>
            <person name="May G."/>
            <person name="Yu Y."/>
            <person name="Sakurai T."/>
            <person name="Umezawa T."/>
            <person name="Bhattacharyya M."/>
            <person name="Sandhu D."/>
            <person name="Valliyodan B."/>
            <person name="Lindquist E."/>
            <person name="Peto M."/>
            <person name="Grant D."/>
            <person name="Shu S."/>
            <person name="Goodstein D."/>
            <person name="Barry K."/>
            <person name="Futrell-Griggs M."/>
            <person name="Abernathy B."/>
            <person name="Du J."/>
            <person name="Tian Z."/>
            <person name="Zhu L."/>
            <person name="Gill N."/>
            <person name="Joshi T."/>
            <person name="Libault M."/>
            <person name="Sethuraman A."/>
            <person name="Zhang X."/>
            <person name="Shinozaki K."/>
            <person name="Nguyen H."/>
            <person name="Wing R."/>
            <person name="Cregan P."/>
            <person name="Specht J."/>
            <person name="Grimwood J."/>
            <person name="Rokhsar D."/>
            <person name="Stacey G."/>
            <person name="Shoemaker R."/>
            <person name="Jackson S."/>
        </authorList>
    </citation>
    <scope>NUCLEOTIDE SEQUENCE</scope>
    <source>
        <tissue evidence="1">Callus</tissue>
    </source>
</reference>
<reference evidence="2" key="2">
    <citation type="submission" date="2018-02" db="UniProtKB">
        <authorList>
            <consortium name="EnsemblPlants"/>
        </authorList>
    </citation>
    <scope>IDENTIFICATION</scope>
    <source>
        <strain evidence="2">Williams 82</strain>
    </source>
</reference>
<dbReference type="HOGENOM" id="CLU_2296764_0_0_1"/>
<sequence>MTSELSEAGMAPWPLIQHFFFIVRGHAFYAAERATRPILYFKPHKARRHTRMEQEKCVHDSRRLQALIRKPILYFDHTGKTTCEYGTRKLCSRRLQALKRK</sequence>
<dbReference type="Gramene" id="KRH40184">
    <property type="protein sequence ID" value="KRH40184"/>
    <property type="gene ID" value="GLYMA_09G243800"/>
</dbReference>
<reference evidence="1 2" key="1">
    <citation type="journal article" date="2010" name="Nature">
        <title>Genome sequence of the palaeopolyploid soybean.</title>
        <authorList>
            <person name="Schmutz J."/>
            <person name="Cannon S.B."/>
            <person name="Schlueter J."/>
            <person name="Ma J."/>
            <person name="Mitros T."/>
            <person name="Nelson W."/>
            <person name="Hyten D.L."/>
            <person name="Song Q."/>
            <person name="Thelen J.J."/>
            <person name="Cheng J."/>
            <person name="Xu D."/>
            <person name="Hellsten U."/>
            <person name="May G.D."/>
            <person name="Yu Y."/>
            <person name="Sakurai T."/>
            <person name="Umezawa T."/>
            <person name="Bhattacharyya M.K."/>
            <person name="Sandhu D."/>
            <person name="Valliyodan B."/>
            <person name="Lindquist E."/>
            <person name="Peto M."/>
            <person name="Grant D."/>
            <person name="Shu S."/>
            <person name="Goodstein D."/>
            <person name="Barry K."/>
            <person name="Futrell-Griggs M."/>
            <person name="Abernathy B."/>
            <person name="Du J."/>
            <person name="Tian Z."/>
            <person name="Zhu L."/>
            <person name="Gill N."/>
            <person name="Joshi T."/>
            <person name="Libault M."/>
            <person name="Sethuraman A."/>
            <person name="Zhang X.-C."/>
            <person name="Shinozaki K."/>
            <person name="Nguyen H.T."/>
            <person name="Wing R.A."/>
            <person name="Cregan P."/>
            <person name="Specht J."/>
            <person name="Grimwood J."/>
            <person name="Rokhsar D."/>
            <person name="Stacey G."/>
            <person name="Shoemaker R.C."/>
            <person name="Jackson S.A."/>
        </authorList>
    </citation>
    <scope>NUCLEOTIDE SEQUENCE [LARGE SCALE GENOMIC DNA]</scope>
    <source>
        <strain evidence="2">cv. Williams 82</strain>
        <tissue evidence="1">Callus</tissue>
    </source>
</reference>
<evidence type="ECO:0000313" key="3">
    <source>
        <dbReference type="Proteomes" id="UP000008827"/>
    </source>
</evidence>
<dbReference type="PaxDb" id="3847-GLYMA09G37915.1"/>
<dbReference type="InParanoid" id="K7LFU6"/>
<keyword evidence="3" id="KW-1185">Reference proteome</keyword>
<evidence type="ECO:0000313" key="2">
    <source>
        <dbReference type="EnsemblPlants" id="KRH40184"/>
    </source>
</evidence>
<evidence type="ECO:0000313" key="1">
    <source>
        <dbReference type="EMBL" id="KRH40184.1"/>
    </source>
</evidence>
<proteinExistence type="predicted"/>
<dbReference type="AlphaFoldDB" id="K7LFU6"/>
<gene>
    <name evidence="1" type="ORF">GLYMA_09G243800</name>
</gene>
<protein>
    <submittedName>
        <fullName evidence="1 2">Uncharacterized protein</fullName>
    </submittedName>
</protein>
<accession>K7LFU6</accession>
<name>K7LFU6_SOYBN</name>
<dbReference type="EnsemblPlants" id="KRH40184">
    <property type="protein sequence ID" value="KRH40184"/>
    <property type="gene ID" value="GLYMA_09G243800"/>
</dbReference>
<dbReference type="EMBL" id="CM000842">
    <property type="protein sequence ID" value="KRH40184.1"/>
    <property type="molecule type" value="Genomic_DNA"/>
</dbReference>